<proteinExistence type="predicted"/>
<accession>A0ABP2CC36</accession>
<comment type="caution">
    <text evidence="1">The sequence shown here is derived from an EMBL/GenBank/DDBJ whole genome shotgun (WGS) entry which is preliminary data.</text>
</comment>
<reference evidence="1 2" key="1">
    <citation type="submission" date="2016-01" db="EMBL/GenBank/DDBJ databases">
        <authorList>
            <person name="Brown R."/>
        </authorList>
    </citation>
    <scope>NUCLEOTIDE SEQUENCE [LARGE SCALE GENOMIC DNA]</scope>
    <source>
        <strain evidence="1">Sporomusa sphaeroides DSM 2875</strain>
    </source>
</reference>
<evidence type="ECO:0000313" key="1">
    <source>
        <dbReference type="EMBL" id="CVK21861.1"/>
    </source>
</evidence>
<organism evidence="1 2">
    <name type="scientific">Sporomusa sphaeroides DSM 2875</name>
    <dbReference type="NCBI Taxonomy" id="1337886"/>
    <lineage>
        <taxon>Bacteria</taxon>
        <taxon>Bacillati</taxon>
        <taxon>Bacillota</taxon>
        <taxon>Negativicutes</taxon>
        <taxon>Selenomonadales</taxon>
        <taxon>Sporomusaceae</taxon>
        <taxon>Sporomusa</taxon>
    </lineage>
</organism>
<name>A0ABP2CC36_9FIRM</name>
<evidence type="ECO:0000313" key="2">
    <source>
        <dbReference type="Proteomes" id="UP000245702"/>
    </source>
</evidence>
<dbReference type="Gene3D" id="3.90.1570.30">
    <property type="match status" value="1"/>
</dbReference>
<protein>
    <recommendedName>
        <fullName evidence="3">Type I restriction enzyme R protein N-terminal domain-containing protein</fullName>
    </recommendedName>
</protein>
<dbReference type="Proteomes" id="UP000245702">
    <property type="component" value="Unassembled WGS sequence"/>
</dbReference>
<dbReference type="EMBL" id="FCOW01000052">
    <property type="protein sequence ID" value="CVK21861.1"/>
    <property type="molecule type" value="Genomic_DNA"/>
</dbReference>
<sequence length="516" mass="60526">METMFLNDWVQHDFSTWNESDIREDFIAPLLRMLGYSKGTVNEIIREPHLKLSKPFHRVGRKHISIDYVPTIRLKSFWIIEAKPGNRKDMDYGDLLQAHLYAIHPEIQARVVVLINGWEIRVYDALSIEDWNQPLLICTQENCKEKFEELKKIISAPNMLSYQRSRLLEIARNTFSVEIDEQQIKTFQSDVNKLVAECAPIVRENAKQLQIMAWKQAEKEEVEQLRNTKENLLLVHMDIPTDARLVSAQEYLRRIIEGNDSERIRLIDLLAMNFRARPHAIFRVNCVYILLVLISRNIEIGPSLYSRSVKESFEELVLANVSYWIFSDLSNSLCHLDNISFRLAKKIGMKIAMDHLAKRVGDLKSTLSVEDLLRQRPTVARHMSGFIGLLGENFWREFCSLSKAEEIWNGIWLYEKIENFIDQLPDKKYPDGDSDLLWFNYYGRGFDMLLLGTWDVLHNSVNAMAEKNIRQEILDFAKLEREQVLSIIPRAKECPDDWHPDSEQLRNIMDRYLNLR</sequence>
<gene>
    <name evidence="1" type="ORF">SSPH_04579</name>
</gene>
<evidence type="ECO:0008006" key="3">
    <source>
        <dbReference type="Google" id="ProtNLM"/>
    </source>
</evidence>
<keyword evidence="2" id="KW-1185">Reference proteome</keyword>